<dbReference type="EMBL" id="LLXJ01000414">
    <property type="protein sequence ID" value="PKC09994.1"/>
    <property type="molecule type" value="Genomic_DNA"/>
</dbReference>
<dbReference type="EC" id="3.1.3.5" evidence="3"/>
<dbReference type="InterPro" id="IPR036412">
    <property type="entry name" value="HAD-like_sf"/>
</dbReference>
<dbReference type="SUPFAM" id="SSF56784">
    <property type="entry name" value="HAD-like"/>
    <property type="match status" value="1"/>
</dbReference>
<evidence type="ECO:0000256" key="4">
    <source>
        <dbReference type="ARBA" id="ARBA00022723"/>
    </source>
</evidence>
<dbReference type="Pfam" id="PF05822">
    <property type="entry name" value="UMPH-1"/>
    <property type="match status" value="2"/>
</dbReference>
<evidence type="ECO:0000256" key="1">
    <source>
        <dbReference type="ARBA" id="ARBA00000815"/>
    </source>
</evidence>
<dbReference type="InterPro" id="IPR023214">
    <property type="entry name" value="HAD_sf"/>
</dbReference>
<dbReference type="AlphaFoldDB" id="A0A2N0PT34"/>
<dbReference type="PANTHER" id="PTHR13045:SF0">
    <property type="entry name" value="7-METHYLGUANOSINE PHOSPHATE-SPECIFIC 5'-NUCLEOTIDASE"/>
    <property type="match status" value="1"/>
</dbReference>
<dbReference type="PANTHER" id="PTHR13045">
    <property type="entry name" value="5'-NUCLEOTIDASE"/>
    <property type="match status" value="1"/>
</dbReference>
<comment type="similarity">
    <text evidence="2">Belongs to the pyrimidine 5'-nucleotidase family.</text>
</comment>
<evidence type="ECO:0000256" key="7">
    <source>
        <dbReference type="ARBA" id="ARBA00022842"/>
    </source>
</evidence>
<evidence type="ECO:0000256" key="8">
    <source>
        <dbReference type="ARBA" id="ARBA00023080"/>
    </source>
</evidence>
<dbReference type="GO" id="GO:0000287">
    <property type="term" value="F:magnesium ion binding"/>
    <property type="evidence" value="ECO:0007669"/>
    <property type="project" value="InterPro"/>
</dbReference>
<dbReference type="GO" id="GO:0009117">
    <property type="term" value="P:nucleotide metabolic process"/>
    <property type="evidence" value="ECO:0007669"/>
    <property type="project" value="UniProtKB-KW"/>
</dbReference>
<sequence>MSSNTNKLLASIQKIAKVHNTEVTAKKIDAILKAGFADLHVITDFDGTVTKYYRNKEKKERSPGSHLILSSSSRLTDEFKKKTKELVDKYYPIEVNNQLTEEQKWPYMIEWEGLRELIETCNEKKIPFLVFSAGVKNVIEEILIAEKLYHSNMHVVSNKMIFNPETGICDEFAEPLIHIFNKSEVAIKESYYHKTIEDRKNVILLGDSIGDLKMSSGVKHDVCLNIGFLNYDNDEVLKIYLEKFDIVVTGDGPMEVANMILRAINH</sequence>
<protein>
    <recommendedName>
        <fullName evidence="3">5'-nucleotidase</fullName>
        <ecNumber evidence="3">3.1.3.5</ecNumber>
    </recommendedName>
</protein>
<comment type="caution">
    <text evidence="9">The sequence shown here is derived from an EMBL/GenBank/DDBJ whole genome shotgun (WGS) entry which is preliminary data.</text>
</comment>
<evidence type="ECO:0000256" key="3">
    <source>
        <dbReference type="ARBA" id="ARBA00012643"/>
    </source>
</evidence>
<proteinExistence type="inferred from homology"/>
<evidence type="ECO:0000256" key="2">
    <source>
        <dbReference type="ARBA" id="ARBA00008389"/>
    </source>
</evidence>
<keyword evidence="8" id="KW-0546">Nucleotide metabolism</keyword>
<name>A0A2N0PT34_9GLOM</name>
<evidence type="ECO:0000256" key="6">
    <source>
        <dbReference type="ARBA" id="ARBA00022801"/>
    </source>
</evidence>
<reference evidence="9 10" key="2">
    <citation type="submission" date="2017-09" db="EMBL/GenBank/DDBJ databases">
        <title>Extensive intraspecific genome diversity in a model arbuscular mycorrhizal fungus.</title>
        <authorList>
            <person name="Chen E.C."/>
            <person name="Morin E."/>
            <person name="Beaudet D."/>
            <person name="Noel J."/>
            <person name="Ndikumana S."/>
            <person name="Charron P."/>
            <person name="St-Onge C."/>
            <person name="Giorgi J."/>
            <person name="Grigoriev I.V."/>
            <person name="Roux C."/>
            <person name="Martin F.M."/>
            <person name="Corradi N."/>
        </authorList>
    </citation>
    <scope>NUCLEOTIDE SEQUENCE [LARGE SCALE GENOMIC DNA]</scope>
    <source>
        <strain evidence="9 10">A5</strain>
    </source>
</reference>
<comment type="catalytic activity">
    <reaction evidence="1">
        <text>a ribonucleoside 5'-phosphate + H2O = a ribonucleoside + phosphate</text>
        <dbReference type="Rhea" id="RHEA:12484"/>
        <dbReference type="ChEBI" id="CHEBI:15377"/>
        <dbReference type="ChEBI" id="CHEBI:18254"/>
        <dbReference type="ChEBI" id="CHEBI:43474"/>
        <dbReference type="ChEBI" id="CHEBI:58043"/>
        <dbReference type="EC" id="3.1.3.5"/>
    </reaction>
</comment>
<dbReference type="Gene3D" id="3.40.50.1000">
    <property type="entry name" value="HAD superfamily/HAD-like"/>
    <property type="match status" value="1"/>
</dbReference>
<keyword evidence="4" id="KW-0479">Metal-binding</keyword>
<dbReference type="VEuPathDB" id="FungiDB:FUN_008386"/>
<reference evidence="9 10" key="1">
    <citation type="submission" date="2016-04" db="EMBL/GenBank/DDBJ databases">
        <title>Genome analyses suggest a sexual origin of heterokaryosis in a supposedly ancient asexual fungus.</title>
        <authorList>
            <person name="Ropars J."/>
            <person name="Sedzielewska K."/>
            <person name="Noel J."/>
            <person name="Charron P."/>
            <person name="Farinelli L."/>
            <person name="Marton T."/>
            <person name="Kruger M."/>
            <person name="Pelin A."/>
            <person name="Brachmann A."/>
            <person name="Corradi N."/>
        </authorList>
    </citation>
    <scope>NUCLEOTIDE SEQUENCE [LARGE SCALE GENOMIC DNA]</scope>
    <source>
        <strain evidence="9 10">A5</strain>
    </source>
</reference>
<dbReference type="VEuPathDB" id="FungiDB:RhiirA1_378551"/>
<organism evidence="9 10">
    <name type="scientific">Rhizophagus irregularis</name>
    <dbReference type="NCBI Taxonomy" id="588596"/>
    <lineage>
        <taxon>Eukaryota</taxon>
        <taxon>Fungi</taxon>
        <taxon>Fungi incertae sedis</taxon>
        <taxon>Mucoromycota</taxon>
        <taxon>Glomeromycotina</taxon>
        <taxon>Glomeromycetes</taxon>
        <taxon>Glomerales</taxon>
        <taxon>Glomeraceae</taxon>
        <taxon>Rhizophagus</taxon>
    </lineage>
</organism>
<dbReference type="InterPro" id="IPR006434">
    <property type="entry name" value="Pyrimidine_nucleotidase_eu"/>
</dbReference>
<keyword evidence="5" id="KW-0547">Nucleotide-binding</keyword>
<dbReference type="Proteomes" id="UP000232722">
    <property type="component" value="Unassembled WGS sequence"/>
</dbReference>
<accession>A0A2N0PT34</accession>
<dbReference type="GO" id="GO:0005737">
    <property type="term" value="C:cytoplasm"/>
    <property type="evidence" value="ECO:0007669"/>
    <property type="project" value="InterPro"/>
</dbReference>
<dbReference type="VEuPathDB" id="FungiDB:RhiirFUN_008751"/>
<evidence type="ECO:0000313" key="9">
    <source>
        <dbReference type="EMBL" id="PKC09994.1"/>
    </source>
</evidence>
<dbReference type="GO" id="GO:0008253">
    <property type="term" value="F:5'-nucleotidase activity"/>
    <property type="evidence" value="ECO:0007669"/>
    <property type="project" value="UniProtKB-EC"/>
</dbReference>
<gene>
    <name evidence="9" type="ORF">RhiirA5_414923</name>
</gene>
<dbReference type="GO" id="GO:0000166">
    <property type="term" value="F:nucleotide binding"/>
    <property type="evidence" value="ECO:0007669"/>
    <property type="project" value="UniProtKB-KW"/>
</dbReference>
<keyword evidence="7" id="KW-0460">Magnesium</keyword>
<evidence type="ECO:0000313" key="10">
    <source>
        <dbReference type="Proteomes" id="UP000232722"/>
    </source>
</evidence>
<evidence type="ECO:0000256" key="5">
    <source>
        <dbReference type="ARBA" id="ARBA00022741"/>
    </source>
</evidence>
<keyword evidence="6" id="KW-0378">Hydrolase</keyword>